<comment type="caution">
    <text evidence="1">The sequence shown here is derived from an EMBL/GenBank/DDBJ whole genome shotgun (WGS) entry which is preliminary data.</text>
</comment>
<dbReference type="EMBL" id="CM044707">
    <property type="protein sequence ID" value="KAI5652327.1"/>
    <property type="molecule type" value="Genomic_DNA"/>
</dbReference>
<protein>
    <submittedName>
        <fullName evidence="1">Uncharacterized protein</fullName>
    </submittedName>
</protein>
<sequence>MCAKTGHWCLPVSCTGLTNACVAMGIMLVLSCSRILQERWPPEEKTMKGNLNGQKWHENIENRAVGNKIANLPRFRIGYLELKKEEPARATNWGNKDDANWLDMQEHQGVGTRAKTKQLKSHRDQLEQEKFRGLNFDVQDLIGLKF</sequence>
<reference evidence="2" key="1">
    <citation type="journal article" date="2023" name="Nat. Plants">
        <title>Single-cell RNA sequencing provides a high-resolution roadmap for understanding the multicellular compartmentation of specialized metabolism.</title>
        <authorList>
            <person name="Sun S."/>
            <person name="Shen X."/>
            <person name="Li Y."/>
            <person name="Li Y."/>
            <person name="Wang S."/>
            <person name="Li R."/>
            <person name="Zhang H."/>
            <person name="Shen G."/>
            <person name="Guo B."/>
            <person name="Wei J."/>
            <person name="Xu J."/>
            <person name="St-Pierre B."/>
            <person name="Chen S."/>
            <person name="Sun C."/>
        </authorList>
    </citation>
    <scope>NUCLEOTIDE SEQUENCE [LARGE SCALE GENOMIC DNA]</scope>
</reference>
<evidence type="ECO:0000313" key="1">
    <source>
        <dbReference type="EMBL" id="KAI5652327.1"/>
    </source>
</evidence>
<gene>
    <name evidence="1" type="ORF">M9H77_29514</name>
</gene>
<accession>A0ACB9ZVY4</accession>
<proteinExistence type="predicted"/>
<organism evidence="1 2">
    <name type="scientific">Catharanthus roseus</name>
    <name type="common">Madagascar periwinkle</name>
    <name type="synonym">Vinca rosea</name>
    <dbReference type="NCBI Taxonomy" id="4058"/>
    <lineage>
        <taxon>Eukaryota</taxon>
        <taxon>Viridiplantae</taxon>
        <taxon>Streptophyta</taxon>
        <taxon>Embryophyta</taxon>
        <taxon>Tracheophyta</taxon>
        <taxon>Spermatophyta</taxon>
        <taxon>Magnoliopsida</taxon>
        <taxon>eudicotyledons</taxon>
        <taxon>Gunneridae</taxon>
        <taxon>Pentapetalae</taxon>
        <taxon>asterids</taxon>
        <taxon>lamiids</taxon>
        <taxon>Gentianales</taxon>
        <taxon>Apocynaceae</taxon>
        <taxon>Rauvolfioideae</taxon>
        <taxon>Vinceae</taxon>
        <taxon>Catharanthinae</taxon>
        <taxon>Catharanthus</taxon>
    </lineage>
</organism>
<evidence type="ECO:0000313" key="2">
    <source>
        <dbReference type="Proteomes" id="UP001060085"/>
    </source>
</evidence>
<keyword evidence="2" id="KW-1185">Reference proteome</keyword>
<dbReference type="Proteomes" id="UP001060085">
    <property type="component" value="Linkage Group LG07"/>
</dbReference>
<name>A0ACB9ZVY4_CATRO</name>